<evidence type="ECO:0000313" key="5">
    <source>
        <dbReference type="Proteomes" id="UP000266441"/>
    </source>
</evidence>
<sequence length="483" mass="54723">MNRMSILLPASILLFTACHHPQKHKEAEPRQPNIVYILADDLGYSDVSCYGQKLFSTPNIDKLAENGMKFTRHYSGSTVCAPSRSALMTGQHTGHTFIRGNKEWKPEGQYPLKAEAVTIAEALQDAGYTTGAFGKWGLGYPGSEGDPNHQGFDEFFGYNCQRMGHNYYPYHLWNNQEKVMLEGNREKQTGQYGPDVIHQKALQFLETNKDKPFFLYYPSIIPHAELLAPEKYMEKYRGKFMPEKGYKGVDSGENYRQGPYGSQPESHAAFAAMIHILDDQVGEIVAKLKELGVYENTIILFSSDNGPHLEGGADPDYFDSNGPLKGYKRDLYEGGIRVPMIAVWEGKIAAGTESDHISAFWDVFPTVAEISRANVPESIDGISFLPELLGNEDQQKNHEYMYWEFHERGGRQAVRKGNWKLVRYNVLNPEETTTELYNLEKDLGEENNVAEQHTDIVKELSEIMTNARTESEVFAFKSRGYLH</sequence>
<dbReference type="PANTHER" id="PTHR42693">
    <property type="entry name" value="ARYLSULFATASE FAMILY MEMBER"/>
    <property type="match status" value="1"/>
</dbReference>
<dbReference type="CDD" id="cd16145">
    <property type="entry name" value="ARS_like"/>
    <property type="match status" value="1"/>
</dbReference>
<dbReference type="GO" id="GO:0004065">
    <property type="term" value="F:arylsulfatase activity"/>
    <property type="evidence" value="ECO:0007669"/>
    <property type="project" value="TreeGrafter"/>
</dbReference>
<dbReference type="OrthoDB" id="9765065at2"/>
<evidence type="ECO:0000259" key="3">
    <source>
        <dbReference type="Pfam" id="PF00884"/>
    </source>
</evidence>
<proteinExistence type="inferred from homology"/>
<comment type="similarity">
    <text evidence="1">Belongs to the sulfatase family.</text>
</comment>
<dbReference type="PROSITE" id="PS51257">
    <property type="entry name" value="PROKAR_LIPOPROTEIN"/>
    <property type="match status" value="1"/>
</dbReference>
<dbReference type="Proteomes" id="UP000266441">
    <property type="component" value="Unassembled WGS sequence"/>
</dbReference>
<dbReference type="SUPFAM" id="SSF53649">
    <property type="entry name" value="Alkaline phosphatase-like"/>
    <property type="match status" value="1"/>
</dbReference>
<dbReference type="Gene3D" id="3.40.720.10">
    <property type="entry name" value="Alkaline Phosphatase, subunit A"/>
    <property type="match status" value="1"/>
</dbReference>
<dbReference type="RefSeq" id="WP_119351340.1">
    <property type="nucleotide sequence ID" value="NZ_QWET01000017.1"/>
</dbReference>
<dbReference type="InterPro" id="IPR017850">
    <property type="entry name" value="Alkaline_phosphatase_core_sf"/>
</dbReference>
<keyword evidence="5" id="KW-1185">Reference proteome</keyword>
<dbReference type="InterPro" id="IPR050738">
    <property type="entry name" value="Sulfatase"/>
</dbReference>
<protein>
    <submittedName>
        <fullName evidence="4">DUF4976 domain-containing protein</fullName>
    </submittedName>
</protein>
<organism evidence="4 5">
    <name type="scientific">Mariniphaga sediminis</name>
    <dbReference type="NCBI Taxonomy" id="1628158"/>
    <lineage>
        <taxon>Bacteria</taxon>
        <taxon>Pseudomonadati</taxon>
        <taxon>Bacteroidota</taxon>
        <taxon>Bacteroidia</taxon>
        <taxon>Marinilabiliales</taxon>
        <taxon>Prolixibacteraceae</taxon>
        <taxon>Mariniphaga</taxon>
    </lineage>
</organism>
<name>A0A399CWC7_9BACT</name>
<evidence type="ECO:0000256" key="2">
    <source>
        <dbReference type="ARBA" id="ARBA00022801"/>
    </source>
</evidence>
<dbReference type="InterPro" id="IPR000917">
    <property type="entry name" value="Sulfatase_N"/>
</dbReference>
<dbReference type="EMBL" id="QWET01000017">
    <property type="protein sequence ID" value="RIH63697.1"/>
    <property type="molecule type" value="Genomic_DNA"/>
</dbReference>
<reference evidence="4 5" key="1">
    <citation type="journal article" date="2015" name="Int. J. Syst. Evol. Microbiol.">
        <title>Mariniphaga sediminis sp. nov., isolated from coastal sediment.</title>
        <authorList>
            <person name="Wang F.Q."/>
            <person name="Shen Q.Y."/>
            <person name="Chen G.J."/>
            <person name="Du Z.J."/>
        </authorList>
    </citation>
    <scope>NUCLEOTIDE SEQUENCE [LARGE SCALE GENOMIC DNA]</scope>
    <source>
        <strain evidence="4 5">SY21</strain>
    </source>
</reference>
<gene>
    <name evidence="4" type="ORF">D1164_18250</name>
</gene>
<dbReference type="Pfam" id="PF00884">
    <property type="entry name" value="Sulfatase"/>
    <property type="match status" value="1"/>
</dbReference>
<evidence type="ECO:0000256" key="1">
    <source>
        <dbReference type="ARBA" id="ARBA00008779"/>
    </source>
</evidence>
<feature type="domain" description="Sulfatase N-terminal" evidence="3">
    <location>
        <begin position="32"/>
        <end position="369"/>
    </location>
</feature>
<keyword evidence="2" id="KW-0378">Hydrolase</keyword>
<dbReference type="Gene3D" id="3.30.1120.10">
    <property type="match status" value="1"/>
</dbReference>
<evidence type="ECO:0000313" key="4">
    <source>
        <dbReference type="EMBL" id="RIH63697.1"/>
    </source>
</evidence>
<accession>A0A399CWC7</accession>
<comment type="caution">
    <text evidence="4">The sequence shown here is derived from an EMBL/GenBank/DDBJ whole genome shotgun (WGS) entry which is preliminary data.</text>
</comment>
<dbReference type="PANTHER" id="PTHR42693:SF53">
    <property type="entry name" value="ENDO-4-O-SULFATASE"/>
    <property type="match status" value="1"/>
</dbReference>
<dbReference type="AlphaFoldDB" id="A0A399CWC7"/>